<protein>
    <submittedName>
        <fullName evidence="3">Uncharacterized protein</fullName>
    </submittedName>
</protein>
<keyword evidence="4" id="KW-1185">Reference proteome</keyword>
<keyword evidence="2" id="KW-0732">Signal</keyword>
<name>A0AAD6UZB2_9AGAR</name>
<comment type="caution">
    <text evidence="3">The sequence shown here is derived from an EMBL/GenBank/DDBJ whole genome shotgun (WGS) entry which is preliminary data.</text>
</comment>
<gene>
    <name evidence="3" type="ORF">GGX14DRAFT_666932</name>
</gene>
<proteinExistence type="predicted"/>
<organism evidence="3 4">
    <name type="scientific">Mycena pura</name>
    <dbReference type="NCBI Taxonomy" id="153505"/>
    <lineage>
        <taxon>Eukaryota</taxon>
        <taxon>Fungi</taxon>
        <taxon>Dikarya</taxon>
        <taxon>Basidiomycota</taxon>
        <taxon>Agaricomycotina</taxon>
        <taxon>Agaricomycetes</taxon>
        <taxon>Agaricomycetidae</taxon>
        <taxon>Agaricales</taxon>
        <taxon>Marasmiineae</taxon>
        <taxon>Mycenaceae</taxon>
        <taxon>Mycena</taxon>
    </lineage>
</organism>
<accession>A0AAD6UZB2</accession>
<evidence type="ECO:0000256" key="1">
    <source>
        <dbReference type="SAM" id="MobiDB-lite"/>
    </source>
</evidence>
<dbReference type="AlphaFoldDB" id="A0AAD6UZB2"/>
<feature type="chain" id="PRO_5042225547" evidence="2">
    <location>
        <begin position="24"/>
        <end position="348"/>
    </location>
</feature>
<dbReference type="Proteomes" id="UP001219525">
    <property type="component" value="Unassembled WGS sequence"/>
</dbReference>
<feature type="region of interest" description="Disordered" evidence="1">
    <location>
        <begin position="85"/>
        <end position="161"/>
    </location>
</feature>
<dbReference type="EMBL" id="JARJCW010000074">
    <property type="protein sequence ID" value="KAJ7198142.1"/>
    <property type="molecule type" value="Genomic_DNA"/>
</dbReference>
<feature type="signal peptide" evidence="2">
    <location>
        <begin position="1"/>
        <end position="23"/>
    </location>
</feature>
<evidence type="ECO:0000313" key="4">
    <source>
        <dbReference type="Proteomes" id="UP001219525"/>
    </source>
</evidence>
<reference evidence="3" key="1">
    <citation type="submission" date="2023-03" db="EMBL/GenBank/DDBJ databases">
        <title>Massive genome expansion in bonnet fungi (Mycena s.s.) driven by repeated elements and novel gene families across ecological guilds.</title>
        <authorList>
            <consortium name="Lawrence Berkeley National Laboratory"/>
            <person name="Harder C.B."/>
            <person name="Miyauchi S."/>
            <person name="Viragh M."/>
            <person name="Kuo A."/>
            <person name="Thoen E."/>
            <person name="Andreopoulos B."/>
            <person name="Lu D."/>
            <person name="Skrede I."/>
            <person name="Drula E."/>
            <person name="Henrissat B."/>
            <person name="Morin E."/>
            <person name="Kohler A."/>
            <person name="Barry K."/>
            <person name="LaButti K."/>
            <person name="Morin E."/>
            <person name="Salamov A."/>
            <person name="Lipzen A."/>
            <person name="Mereny Z."/>
            <person name="Hegedus B."/>
            <person name="Baldrian P."/>
            <person name="Stursova M."/>
            <person name="Weitz H."/>
            <person name="Taylor A."/>
            <person name="Grigoriev I.V."/>
            <person name="Nagy L.G."/>
            <person name="Martin F."/>
            <person name="Kauserud H."/>
        </authorList>
    </citation>
    <scope>NUCLEOTIDE SEQUENCE</scope>
    <source>
        <strain evidence="3">9144</strain>
    </source>
</reference>
<evidence type="ECO:0000256" key="2">
    <source>
        <dbReference type="SAM" id="SignalP"/>
    </source>
</evidence>
<feature type="compositionally biased region" description="Low complexity" evidence="1">
    <location>
        <begin position="120"/>
        <end position="130"/>
    </location>
</feature>
<sequence length="348" mass="36435">MPSFSSVITVCLVFAFCSLSVQGRTVTLFARQMKASNPLSLGPFAPGSTALVTARSNARFTQKVVVTGPPAECTLEGSGEDVDMIVFPTGFFGPGPTGPDGPTDPNDPFGPGPSGPNGPNGPTDPNDPFGLGPSGPNGPTGPTDPANPTDPPFPPSFEFSNQCKFTSATTSDPLSLSLLFQFSPNGFIFTNSPVVNVSTNTIDNVVSVRASSEDSTDNDVNDSEVTITVVLPPDDTAPVQPTNPNTTFPDALVGSAMVFNPTDSIALSVGPFDGDSTQTDFLATTEDWNKVTGEIIDVKQPPPFSNVLLMRFMFDDGTKDELKNSGFLLNGVVTYVRAASFFLSPSQC</sequence>
<evidence type="ECO:0000313" key="3">
    <source>
        <dbReference type="EMBL" id="KAJ7198142.1"/>
    </source>
</evidence>